<feature type="domain" description="Tetrapyrrole biosynthesis uroporphyrinogen III synthase" evidence="1">
    <location>
        <begin position="14"/>
        <end position="231"/>
    </location>
</feature>
<evidence type="ECO:0000313" key="3">
    <source>
        <dbReference type="Proteomes" id="UP000825701"/>
    </source>
</evidence>
<dbReference type="InterPro" id="IPR003754">
    <property type="entry name" value="4pyrrol_synth_uPrphyn_synth"/>
</dbReference>
<accession>A0A9E6R7L5</accession>
<dbReference type="AlphaFoldDB" id="A0A9E6R7L5"/>
<dbReference type="RefSeq" id="WP_378145762.1">
    <property type="nucleotide sequence ID" value="NZ_JBHRXS010000003.1"/>
</dbReference>
<organism evidence="2 3">
    <name type="scientific">Chenggangzhangella methanolivorans</name>
    <dbReference type="NCBI Taxonomy" id="1437009"/>
    <lineage>
        <taxon>Bacteria</taxon>
        <taxon>Pseudomonadati</taxon>
        <taxon>Pseudomonadota</taxon>
        <taxon>Alphaproteobacteria</taxon>
        <taxon>Hyphomicrobiales</taxon>
        <taxon>Methylopilaceae</taxon>
        <taxon>Chenggangzhangella</taxon>
    </lineage>
</organism>
<dbReference type="GO" id="GO:0004852">
    <property type="term" value="F:uroporphyrinogen-III synthase activity"/>
    <property type="evidence" value="ECO:0007669"/>
    <property type="project" value="InterPro"/>
</dbReference>
<sequence length="239" mass="24559">MKILVLRPERAAQRTAEALARLGHEAILAPVLTIEDLPSPIPDGPFDAVLATSANGLRKLKNRREIASLTDLPLIAVGDRTAEAGREAGFATVHVAEGDGRALVAEAAARFPTPARFLHAAGADRAFDIAGALAGHGHETIVVELYRATAATKLPEAATAALRDGTAGAVLHHSGRIAATLAALAEAEGLGEALRALPHAALAPRIAAILGEAGCGRVEVAARPDEAALLEALQAILNR</sequence>
<keyword evidence="3" id="KW-1185">Reference proteome</keyword>
<evidence type="ECO:0000313" key="2">
    <source>
        <dbReference type="EMBL" id="QZN98343.1"/>
    </source>
</evidence>
<name>A0A9E6R7L5_9HYPH</name>
<dbReference type="EMBL" id="CP081869">
    <property type="protein sequence ID" value="QZN98343.1"/>
    <property type="molecule type" value="Genomic_DNA"/>
</dbReference>
<gene>
    <name evidence="2" type="ORF">K6K41_14575</name>
</gene>
<protein>
    <submittedName>
        <fullName evidence="2">Uroporphyrinogen-III synthase</fullName>
    </submittedName>
</protein>
<dbReference type="Proteomes" id="UP000825701">
    <property type="component" value="Chromosome"/>
</dbReference>
<dbReference type="Gene3D" id="3.40.50.10090">
    <property type="match status" value="2"/>
</dbReference>
<proteinExistence type="predicted"/>
<reference evidence="2" key="1">
    <citation type="submission" date="2021-08" db="EMBL/GenBank/DDBJ databases">
        <authorList>
            <person name="Zhang H."/>
            <person name="Xu M."/>
            <person name="Yu Z."/>
            <person name="Yang L."/>
            <person name="Cai Y."/>
        </authorList>
    </citation>
    <scope>NUCLEOTIDE SEQUENCE</scope>
    <source>
        <strain evidence="2">CHL1</strain>
    </source>
</reference>
<dbReference type="KEGG" id="cmet:K6K41_14575"/>
<dbReference type="CDD" id="cd06578">
    <property type="entry name" value="HemD"/>
    <property type="match status" value="1"/>
</dbReference>
<evidence type="ECO:0000259" key="1">
    <source>
        <dbReference type="Pfam" id="PF02602"/>
    </source>
</evidence>
<dbReference type="Pfam" id="PF02602">
    <property type="entry name" value="HEM4"/>
    <property type="match status" value="1"/>
</dbReference>
<dbReference type="GO" id="GO:0033014">
    <property type="term" value="P:tetrapyrrole biosynthetic process"/>
    <property type="evidence" value="ECO:0007669"/>
    <property type="project" value="InterPro"/>
</dbReference>
<dbReference type="InterPro" id="IPR036108">
    <property type="entry name" value="4pyrrol_syn_uPrphyn_synt_sf"/>
</dbReference>
<dbReference type="SUPFAM" id="SSF69618">
    <property type="entry name" value="HemD-like"/>
    <property type="match status" value="1"/>
</dbReference>